<protein>
    <submittedName>
        <fullName evidence="1">Uncharacterized protein</fullName>
    </submittedName>
</protein>
<evidence type="ECO:0000313" key="1">
    <source>
        <dbReference type="EMBL" id="MEE3718562.1"/>
    </source>
</evidence>
<dbReference type="Proteomes" id="UP001333818">
    <property type="component" value="Unassembled WGS sequence"/>
</dbReference>
<keyword evidence="2" id="KW-1185">Reference proteome</keyword>
<dbReference type="RefSeq" id="WP_330484995.1">
    <property type="nucleotide sequence ID" value="NZ_JAZBJZ010000083.1"/>
</dbReference>
<proteinExistence type="predicted"/>
<accession>A0AAW9PZX0</accession>
<dbReference type="EMBL" id="JAZBJZ010000083">
    <property type="protein sequence ID" value="MEE3718562.1"/>
    <property type="molecule type" value="Genomic_DNA"/>
</dbReference>
<gene>
    <name evidence="1" type="ORF">V2H45_17620</name>
</gene>
<reference evidence="1" key="1">
    <citation type="submission" date="2024-01" db="EMBL/GenBank/DDBJ databases">
        <title>Bank of Algae and Cyanobacteria of the Azores (BACA) strain genomes.</title>
        <authorList>
            <person name="Luz R."/>
            <person name="Cordeiro R."/>
            <person name="Fonseca A."/>
            <person name="Goncalves V."/>
        </authorList>
    </citation>
    <scope>NUCLEOTIDE SEQUENCE</scope>
    <source>
        <strain evidence="1">BACA0141</strain>
    </source>
</reference>
<comment type="caution">
    <text evidence="1">The sequence shown here is derived from an EMBL/GenBank/DDBJ whole genome shotgun (WGS) entry which is preliminary data.</text>
</comment>
<dbReference type="AlphaFoldDB" id="A0AAW9PZX0"/>
<name>A0AAW9PZX0_9CYAN</name>
<evidence type="ECO:0000313" key="2">
    <source>
        <dbReference type="Proteomes" id="UP001333818"/>
    </source>
</evidence>
<sequence>MNLEINFESLKTLAAFGGFLSLLVQIYDKFIAKPRLDVEVEYSGLISKAGTINFKIDVSLVALVGDVSIKEVYIFNAIKEEYCFWKRRVWYRELPFTELRYREEASGDWHIKYKSSTQKIRLDKAVKGQMLF</sequence>
<organism evidence="1 2">
    <name type="scientific">Tumidithrix elongata BACA0141</name>
    <dbReference type="NCBI Taxonomy" id="2716417"/>
    <lineage>
        <taxon>Bacteria</taxon>
        <taxon>Bacillati</taxon>
        <taxon>Cyanobacteriota</taxon>
        <taxon>Cyanophyceae</taxon>
        <taxon>Pseudanabaenales</taxon>
        <taxon>Pseudanabaenaceae</taxon>
        <taxon>Tumidithrix</taxon>
        <taxon>Tumidithrix elongata</taxon>
    </lineage>
</organism>